<dbReference type="InterPro" id="IPR001878">
    <property type="entry name" value="Znf_CCHC"/>
</dbReference>
<feature type="non-terminal residue" evidence="3">
    <location>
        <position position="1"/>
    </location>
</feature>
<protein>
    <recommendedName>
        <fullName evidence="2">CCHC-type domain-containing protein</fullName>
    </recommendedName>
</protein>
<dbReference type="SUPFAM" id="SSF57756">
    <property type="entry name" value="Retrovirus zinc finger-like domains"/>
    <property type="match status" value="1"/>
</dbReference>
<name>A0A0B2STH4_GLYSO</name>
<dbReference type="Pfam" id="PF14223">
    <property type="entry name" value="Retrotran_gag_2"/>
    <property type="match status" value="1"/>
</dbReference>
<keyword evidence="1" id="KW-0862">Zinc</keyword>
<dbReference type="GO" id="GO:0008270">
    <property type="term" value="F:zinc ion binding"/>
    <property type="evidence" value="ECO:0007669"/>
    <property type="project" value="UniProtKB-KW"/>
</dbReference>
<feature type="domain" description="CCHC-type" evidence="2">
    <location>
        <begin position="285"/>
        <end position="300"/>
    </location>
</feature>
<dbReference type="Proteomes" id="UP000053555">
    <property type="component" value="Unassembled WGS sequence"/>
</dbReference>
<dbReference type="InterPro" id="IPR036875">
    <property type="entry name" value="Znf_CCHC_sf"/>
</dbReference>
<dbReference type="PANTHER" id="PTHR34676">
    <property type="entry name" value="DUF4219 DOMAIN-CONTAINING PROTEIN-RELATED"/>
    <property type="match status" value="1"/>
</dbReference>
<reference evidence="3" key="1">
    <citation type="submission" date="2014-07" db="EMBL/GenBank/DDBJ databases">
        <title>Identification of a novel salt tolerance gene in wild soybean by whole-genome sequencing.</title>
        <authorList>
            <person name="Lam H.-M."/>
            <person name="Qi X."/>
            <person name="Li M.-W."/>
            <person name="Liu X."/>
            <person name="Xie M."/>
            <person name="Ni M."/>
            <person name="Xu X."/>
        </authorList>
    </citation>
    <scope>NUCLEOTIDE SEQUENCE [LARGE SCALE GENOMIC DNA]</scope>
    <source>
        <tissue evidence="3">Root</tissue>
    </source>
</reference>
<gene>
    <name evidence="3" type="ORF">glysoja_048208</name>
</gene>
<evidence type="ECO:0000313" key="3">
    <source>
        <dbReference type="EMBL" id="KHN47557.1"/>
    </source>
</evidence>
<dbReference type="Pfam" id="PF00098">
    <property type="entry name" value="zf-CCHC"/>
    <property type="match status" value="1"/>
</dbReference>
<organism evidence="3">
    <name type="scientific">Glycine soja</name>
    <name type="common">Wild soybean</name>
    <dbReference type="NCBI Taxonomy" id="3848"/>
    <lineage>
        <taxon>Eukaryota</taxon>
        <taxon>Viridiplantae</taxon>
        <taxon>Streptophyta</taxon>
        <taxon>Embryophyta</taxon>
        <taxon>Tracheophyta</taxon>
        <taxon>Spermatophyta</taxon>
        <taxon>Magnoliopsida</taxon>
        <taxon>eudicotyledons</taxon>
        <taxon>Gunneridae</taxon>
        <taxon>Pentapetalae</taxon>
        <taxon>rosids</taxon>
        <taxon>fabids</taxon>
        <taxon>Fabales</taxon>
        <taxon>Fabaceae</taxon>
        <taxon>Papilionoideae</taxon>
        <taxon>50 kb inversion clade</taxon>
        <taxon>NPAAA clade</taxon>
        <taxon>indigoferoid/millettioid clade</taxon>
        <taxon>Phaseoleae</taxon>
        <taxon>Glycine</taxon>
        <taxon>Glycine subgen. Soja</taxon>
    </lineage>
</organism>
<evidence type="ECO:0000259" key="2">
    <source>
        <dbReference type="PROSITE" id="PS50158"/>
    </source>
</evidence>
<keyword evidence="1" id="KW-0479">Metal-binding</keyword>
<dbReference type="PANTHER" id="PTHR34676:SF17">
    <property type="entry name" value="OS06G0684500 PROTEIN"/>
    <property type="match status" value="1"/>
</dbReference>
<dbReference type="SMART" id="SM00343">
    <property type="entry name" value="ZnF_C2HC"/>
    <property type="match status" value="1"/>
</dbReference>
<dbReference type="EMBL" id="KN640549">
    <property type="protein sequence ID" value="KHN47557.1"/>
    <property type="molecule type" value="Genomic_DNA"/>
</dbReference>
<dbReference type="Gene3D" id="4.10.60.10">
    <property type="entry name" value="Zinc finger, CCHC-type"/>
    <property type="match status" value="1"/>
</dbReference>
<evidence type="ECO:0000256" key="1">
    <source>
        <dbReference type="PROSITE-ProRule" id="PRU00047"/>
    </source>
</evidence>
<accession>A0A0B2STH4</accession>
<dbReference type="AlphaFoldDB" id="A0A0B2STH4"/>
<sequence>EGNSINRPPIFNGVGYHYWKTRMQIFIEAIDLNIWEAIEQGPYVPSIMAGSATIEKPRADWTEEERRLVQYNLKAKNIITSALGIDEYFRVSNCKSAKDMWDTLQVTHEGTTDVKRSKINTLTREYELFRMNVNESIQDMQKRFTHIVNHLASLGKTFQNEDLVNKVLRCLNREWQPKVTTITKSQDLSSMSLATLFGKLQEHEMELLRLNQHEETNKKKKGIALKASSAIQEDSDKEDSIDLDNDEDISLFVKRFNKFLRVRGNQKRPNFKPKRRTKTSSSTLKCFECNQPGHLRVDCPIFKKKMEKSEKKNINEKKLKKAYITWDENDMESSEDSENEEINLCLMAKS</sequence>
<proteinExistence type="predicted"/>
<feature type="non-terminal residue" evidence="3">
    <location>
        <position position="350"/>
    </location>
</feature>
<keyword evidence="1" id="KW-0863">Zinc-finger</keyword>
<dbReference type="GO" id="GO:0003676">
    <property type="term" value="F:nucleic acid binding"/>
    <property type="evidence" value="ECO:0007669"/>
    <property type="project" value="InterPro"/>
</dbReference>
<dbReference type="PROSITE" id="PS50158">
    <property type="entry name" value="ZF_CCHC"/>
    <property type="match status" value="1"/>
</dbReference>